<dbReference type="InterPro" id="IPR036390">
    <property type="entry name" value="WH_DNA-bd_sf"/>
</dbReference>
<gene>
    <name evidence="6" type="ORF">A2527_12205</name>
</gene>
<dbReference type="Pfam" id="PF09339">
    <property type="entry name" value="HTH_IclR"/>
    <property type="match status" value="1"/>
</dbReference>
<evidence type="ECO:0000256" key="3">
    <source>
        <dbReference type="ARBA" id="ARBA00023163"/>
    </source>
</evidence>
<keyword evidence="3" id="KW-0804">Transcription</keyword>
<dbReference type="STRING" id="1817772.A2527_12205"/>
<dbReference type="SMART" id="SM00346">
    <property type="entry name" value="HTH_ICLR"/>
    <property type="match status" value="1"/>
</dbReference>
<accession>A0A1F6GDA8</accession>
<dbReference type="InterPro" id="IPR005471">
    <property type="entry name" value="Tscrpt_reg_IclR_N"/>
</dbReference>
<evidence type="ECO:0000256" key="2">
    <source>
        <dbReference type="ARBA" id="ARBA00023125"/>
    </source>
</evidence>
<dbReference type="EMBL" id="MFNE01000019">
    <property type="protein sequence ID" value="OGG96075.1"/>
    <property type="molecule type" value="Genomic_DNA"/>
</dbReference>
<evidence type="ECO:0000313" key="7">
    <source>
        <dbReference type="Proteomes" id="UP000178449"/>
    </source>
</evidence>
<proteinExistence type="predicted"/>
<evidence type="ECO:0000259" key="5">
    <source>
        <dbReference type="PROSITE" id="PS51078"/>
    </source>
</evidence>
<evidence type="ECO:0000259" key="4">
    <source>
        <dbReference type="PROSITE" id="PS51077"/>
    </source>
</evidence>
<dbReference type="Gene3D" id="3.30.450.40">
    <property type="match status" value="1"/>
</dbReference>
<dbReference type="SUPFAM" id="SSF46785">
    <property type="entry name" value="Winged helix' DNA-binding domain"/>
    <property type="match status" value="1"/>
</dbReference>
<dbReference type="Proteomes" id="UP000178449">
    <property type="component" value="Unassembled WGS sequence"/>
</dbReference>
<name>A0A1F6GDA8_9PROT</name>
<dbReference type="PANTHER" id="PTHR30136:SF24">
    <property type="entry name" value="HTH-TYPE TRANSCRIPTIONAL REPRESSOR ALLR"/>
    <property type="match status" value="1"/>
</dbReference>
<dbReference type="AlphaFoldDB" id="A0A1F6GDA8"/>
<reference evidence="6 7" key="1">
    <citation type="journal article" date="2016" name="Nat. Commun.">
        <title>Thousands of microbial genomes shed light on interconnected biogeochemical processes in an aquifer system.</title>
        <authorList>
            <person name="Anantharaman K."/>
            <person name="Brown C.T."/>
            <person name="Hug L.A."/>
            <person name="Sharon I."/>
            <person name="Castelle C.J."/>
            <person name="Probst A.J."/>
            <person name="Thomas B.C."/>
            <person name="Singh A."/>
            <person name="Wilkins M.J."/>
            <person name="Karaoz U."/>
            <person name="Brodie E.L."/>
            <person name="Williams K.H."/>
            <person name="Hubbard S.S."/>
            <person name="Banfield J.F."/>
        </authorList>
    </citation>
    <scope>NUCLEOTIDE SEQUENCE [LARGE SCALE GENOMIC DNA]</scope>
</reference>
<evidence type="ECO:0000256" key="1">
    <source>
        <dbReference type="ARBA" id="ARBA00023015"/>
    </source>
</evidence>
<keyword evidence="2" id="KW-0238">DNA-binding</keyword>
<dbReference type="GO" id="GO:0003677">
    <property type="term" value="F:DNA binding"/>
    <property type="evidence" value="ECO:0007669"/>
    <property type="project" value="UniProtKB-KW"/>
</dbReference>
<evidence type="ECO:0008006" key="8">
    <source>
        <dbReference type="Google" id="ProtNLM"/>
    </source>
</evidence>
<feature type="domain" description="HTH iclR-type" evidence="4">
    <location>
        <begin position="10"/>
        <end position="72"/>
    </location>
</feature>
<feature type="domain" description="IclR-ED" evidence="5">
    <location>
        <begin position="73"/>
        <end position="257"/>
    </location>
</feature>
<dbReference type="Gene3D" id="1.10.10.10">
    <property type="entry name" value="Winged helix-like DNA-binding domain superfamily/Winged helix DNA-binding domain"/>
    <property type="match status" value="1"/>
</dbReference>
<dbReference type="SUPFAM" id="SSF55781">
    <property type="entry name" value="GAF domain-like"/>
    <property type="match status" value="1"/>
</dbReference>
<dbReference type="FunFam" id="1.10.10.10:FF:000056">
    <property type="entry name" value="IclR family transcriptional regulator"/>
    <property type="match status" value="1"/>
</dbReference>
<dbReference type="PROSITE" id="PS51077">
    <property type="entry name" value="HTH_ICLR"/>
    <property type="match status" value="1"/>
</dbReference>
<organism evidence="6 7">
    <name type="scientific">Candidatus Lambdaproteobacteria bacterium RIFOXYD2_FULL_50_16</name>
    <dbReference type="NCBI Taxonomy" id="1817772"/>
    <lineage>
        <taxon>Bacteria</taxon>
        <taxon>Pseudomonadati</taxon>
        <taxon>Pseudomonadota</taxon>
        <taxon>Candidatus Lambdaproteobacteria</taxon>
    </lineage>
</organism>
<comment type="caution">
    <text evidence="6">The sequence shown here is derived from an EMBL/GenBank/DDBJ whole genome shotgun (WGS) entry which is preliminary data.</text>
</comment>
<dbReference type="PROSITE" id="PS51078">
    <property type="entry name" value="ICLR_ED"/>
    <property type="match status" value="1"/>
</dbReference>
<dbReference type="InterPro" id="IPR036388">
    <property type="entry name" value="WH-like_DNA-bd_sf"/>
</dbReference>
<dbReference type="Pfam" id="PF01614">
    <property type="entry name" value="IclR_C"/>
    <property type="match status" value="1"/>
</dbReference>
<dbReference type="GO" id="GO:0045892">
    <property type="term" value="P:negative regulation of DNA-templated transcription"/>
    <property type="evidence" value="ECO:0007669"/>
    <property type="project" value="TreeGrafter"/>
</dbReference>
<sequence length="261" mass="29455">MKQAKEKYSIQAVENALEVLEQFKGKRAELGISEISRALGLQKNNVFRLLATLEAKGYVEQNPNNESYRLGIRALELGKAFLSHTGLIRVAQERIRLLSSQVEETVYLGIMKDARVYYVEDAESSQPLRVASRIGTRLSPLCTAMGKVMLAFYEENERERIIGLNHFVRHLPNTIMDPQEFRHHLTEIREQGWALDNEEMDPGVICVAAPVRDYEERIVAAVSISGPATRIVKPAIEEKLLPRLKECCFEISRAIGFSGGL</sequence>
<dbReference type="InterPro" id="IPR050707">
    <property type="entry name" value="HTH_MetabolicPath_Reg"/>
</dbReference>
<dbReference type="GO" id="GO:0003700">
    <property type="term" value="F:DNA-binding transcription factor activity"/>
    <property type="evidence" value="ECO:0007669"/>
    <property type="project" value="TreeGrafter"/>
</dbReference>
<dbReference type="InterPro" id="IPR014757">
    <property type="entry name" value="Tscrpt_reg_IclR_C"/>
</dbReference>
<protein>
    <recommendedName>
        <fullName evidence="8">IclR family transcriptional regulator</fullName>
    </recommendedName>
</protein>
<dbReference type="InterPro" id="IPR029016">
    <property type="entry name" value="GAF-like_dom_sf"/>
</dbReference>
<keyword evidence="1" id="KW-0805">Transcription regulation</keyword>
<dbReference type="PANTHER" id="PTHR30136">
    <property type="entry name" value="HELIX-TURN-HELIX TRANSCRIPTIONAL REGULATOR, ICLR FAMILY"/>
    <property type="match status" value="1"/>
</dbReference>
<evidence type="ECO:0000313" key="6">
    <source>
        <dbReference type="EMBL" id="OGG96075.1"/>
    </source>
</evidence>